<evidence type="ECO:0000256" key="4">
    <source>
        <dbReference type="ARBA" id="ARBA00023157"/>
    </source>
</evidence>
<sequence>MGASGSRSPFGVWSHSSLQFFNQPPQKAKTRQRGPAFWSSSGKISLPQKQQVSMPRKKKYRLCPSPPKFLGITSWAQLLAIFLAAVALSLFFVLMSYLNTYIQKAETLNDQTLQMRTREKRLNDAIKLLAGDQGQHCILCRNHTWLQRAGTCYRRTDVLMPWGMCMEKCKSRGGSLLMADTEGEMEFLLRESRKWVTMVDHKHVPQKIWIGLSFNLSQKTWYWADGELMHIRIPIHIKMPCFPTECCVAISNGKAISNICSEEISCLCKKVVL</sequence>
<reference evidence="9" key="1">
    <citation type="submission" date="2025-08" db="UniProtKB">
        <authorList>
            <consortium name="RefSeq"/>
        </authorList>
    </citation>
    <scope>IDENTIFICATION</scope>
    <source>
        <tissue evidence="9">Blood</tissue>
    </source>
</reference>
<evidence type="ECO:0000256" key="1">
    <source>
        <dbReference type="ARBA" id="ARBA00004613"/>
    </source>
</evidence>
<keyword evidence="3" id="KW-0430">Lectin</keyword>
<keyword evidence="4" id="KW-1015">Disulfide bond</keyword>
<dbReference type="Proteomes" id="UP001652622">
    <property type="component" value="Unplaced"/>
</dbReference>
<evidence type="ECO:0000256" key="2">
    <source>
        <dbReference type="ARBA" id="ARBA00022525"/>
    </source>
</evidence>
<dbReference type="InterPro" id="IPR001304">
    <property type="entry name" value="C-type_lectin-like"/>
</dbReference>
<dbReference type="CDD" id="cd00037">
    <property type="entry name" value="CLECT"/>
    <property type="match status" value="1"/>
</dbReference>
<evidence type="ECO:0000313" key="9">
    <source>
        <dbReference type="RefSeq" id="XP_060545276.1"/>
    </source>
</evidence>
<proteinExistence type="predicted"/>
<evidence type="ECO:0000256" key="3">
    <source>
        <dbReference type="ARBA" id="ARBA00022734"/>
    </source>
</evidence>
<protein>
    <submittedName>
        <fullName evidence="9">Killer cell lectin-like receptor subfamily F member 1</fullName>
    </submittedName>
</protein>
<keyword evidence="6" id="KW-1133">Transmembrane helix</keyword>
<name>A0ABM3ZA76_PANGU</name>
<keyword evidence="5" id="KW-0325">Glycoprotein</keyword>
<evidence type="ECO:0000259" key="7">
    <source>
        <dbReference type="PROSITE" id="PS50041"/>
    </source>
</evidence>
<keyword evidence="6" id="KW-0472">Membrane</keyword>
<dbReference type="RefSeq" id="XP_060545276.1">
    <property type="nucleotide sequence ID" value="XM_060689293.1"/>
</dbReference>
<evidence type="ECO:0000313" key="8">
    <source>
        <dbReference type="Proteomes" id="UP001652622"/>
    </source>
</evidence>
<dbReference type="InterPro" id="IPR052309">
    <property type="entry name" value="C-type_Lectin_Domain_Fam1"/>
</dbReference>
<keyword evidence="6" id="KW-0812">Transmembrane</keyword>
<keyword evidence="2" id="KW-0964">Secreted</keyword>
<dbReference type="PANTHER" id="PTHR46490">
    <property type="entry name" value="C-TYPE LECTIN DOMAIN FAMILY 12 MEMBER A-RELATED"/>
    <property type="match status" value="1"/>
</dbReference>
<feature type="domain" description="C-type lectin" evidence="7">
    <location>
        <begin position="148"/>
        <end position="269"/>
    </location>
</feature>
<organism evidence="8 9">
    <name type="scientific">Pantherophis guttatus</name>
    <name type="common">Corn snake</name>
    <name type="synonym">Elaphe guttata</name>
    <dbReference type="NCBI Taxonomy" id="94885"/>
    <lineage>
        <taxon>Eukaryota</taxon>
        <taxon>Metazoa</taxon>
        <taxon>Chordata</taxon>
        <taxon>Craniata</taxon>
        <taxon>Vertebrata</taxon>
        <taxon>Euteleostomi</taxon>
        <taxon>Lepidosauria</taxon>
        <taxon>Squamata</taxon>
        <taxon>Bifurcata</taxon>
        <taxon>Unidentata</taxon>
        <taxon>Episquamata</taxon>
        <taxon>Toxicofera</taxon>
        <taxon>Serpentes</taxon>
        <taxon>Colubroidea</taxon>
        <taxon>Colubridae</taxon>
        <taxon>Colubrinae</taxon>
        <taxon>Pantherophis</taxon>
    </lineage>
</organism>
<dbReference type="InterPro" id="IPR016186">
    <property type="entry name" value="C-type_lectin-like/link_sf"/>
</dbReference>
<dbReference type="GeneID" id="117659452"/>
<evidence type="ECO:0000256" key="5">
    <source>
        <dbReference type="ARBA" id="ARBA00023180"/>
    </source>
</evidence>
<dbReference type="PANTHER" id="PTHR46490:SF6">
    <property type="entry name" value="ASIALOGLYCOPROTEIN RECEPTOR 1-LIKE-RELATED"/>
    <property type="match status" value="1"/>
</dbReference>
<dbReference type="SUPFAM" id="SSF56436">
    <property type="entry name" value="C-type lectin-like"/>
    <property type="match status" value="1"/>
</dbReference>
<dbReference type="Pfam" id="PF00059">
    <property type="entry name" value="Lectin_C"/>
    <property type="match status" value="1"/>
</dbReference>
<dbReference type="InterPro" id="IPR016187">
    <property type="entry name" value="CTDL_fold"/>
</dbReference>
<dbReference type="SMART" id="SM00034">
    <property type="entry name" value="CLECT"/>
    <property type="match status" value="1"/>
</dbReference>
<accession>A0ABM3ZA76</accession>
<evidence type="ECO:0000256" key="6">
    <source>
        <dbReference type="SAM" id="Phobius"/>
    </source>
</evidence>
<comment type="subcellular location">
    <subcellularLocation>
        <location evidence="1">Secreted</location>
    </subcellularLocation>
</comment>
<gene>
    <name evidence="9" type="primary">LOC117659452</name>
</gene>
<dbReference type="Gene3D" id="3.10.100.10">
    <property type="entry name" value="Mannose-Binding Protein A, subunit A"/>
    <property type="match status" value="1"/>
</dbReference>
<feature type="transmembrane region" description="Helical" evidence="6">
    <location>
        <begin position="75"/>
        <end position="98"/>
    </location>
</feature>
<keyword evidence="8" id="KW-1185">Reference proteome</keyword>
<dbReference type="PROSITE" id="PS50041">
    <property type="entry name" value="C_TYPE_LECTIN_2"/>
    <property type="match status" value="1"/>
</dbReference>